<feature type="domain" description="EF-hand" evidence="11">
    <location>
        <begin position="725"/>
        <end position="755"/>
    </location>
</feature>
<feature type="binding site" evidence="8">
    <location>
        <position position="181"/>
    </location>
    <ligand>
        <name>ATP</name>
        <dbReference type="ChEBI" id="CHEBI:30616"/>
    </ligand>
</feature>
<keyword evidence="2" id="KW-0723">Serine/threonine-protein kinase</keyword>
<dbReference type="GO" id="GO:0005509">
    <property type="term" value="F:calcium ion binding"/>
    <property type="evidence" value="ECO:0007669"/>
    <property type="project" value="InterPro"/>
</dbReference>
<keyword evidence="6 8" id="KW-0067">ATP-binding</keyword>
<dbReference type="SUPFAM" id="SSF47473">
    <property type="entry name" value="EF-hand"/>
    <property type="match status" value="1"/>
</dbReference>
<evidence type="ECO:0000256" key="7">
    <source>
        <dbReference type="ARBA" id="ARBA00024334"/>
    </source>
</evidence>
<dbReference type="Pfam" id="PF00069">
    <property type="entry name" value="Pkinase"/>
    <property type="match status" value="2"/>
</dbReference>
<evidence type="ECO:0000256" key="3">
    <source>
        <dbReference type="ARBA" id="ARBA00022679"/>
    </source>
</evidence>
<dbReference type="GO" id="GO:0005524">
    <property type="term" value="F:ATP binding"/>
    <property type="evidence" value="ECO:0007669"/>
    <property type="project" value="UniProtKB-UniRule"/>
</dbReference>
<dbReference type="PROSITE" id="PS50011">
    <property type="entry name" value="PROTEIN_KINASE_DOM"/>
    <property type="match status" value="1"/>
</dbReference>
<dbReference type="PROSITE" id="PS50222">
    <property type="entry name" value="EF_HAND_2"/>
    <property type="match status" value="2"/>
</dbReference>
<dbReference type="EMBL" id="JAFCMP010000114">
    <property type="protein sequence ID" value="KAG5186003.1"/>
    <property type="molecule type" value="Genomic_DNA"/>
</dbReference>
<dbReference type="AlphaFoldDB" id="A0A835ZBQ6"/>
<dbReference type="InterPro" id="IPR002048">
    <property type="entry name" value="EF_hand_dom"/>
</dbReference>
<dbReference type="Gene3D" id="3.30.200.20">
    <property type="entry name" value="Phosphorylase Kinase, domain 1"/>
    <property type="match status" value="1"/>
</dbReference>
<dbReference type="InterPro" id="IPR000719">
    <property type="entry name" value="Prot_kinase_dom"/>
</dbReference>
<evidence type="ECO:0000259" key="11">
    <source>
        <dbReference type="PROSITE" id="PS50222"/>
    </source>
</evidence>
<dbReference type="Proteomes" id="UP000664859">
    <property type="component" value="Unassembled WGS sequence"/>
</dbReference>
<feature type="domain" description="Protein kinase" evidence="10">
    <location>
        <begin position="152"/>
        <end position="596"/>
    </location>
</feature>
<dbReference type="GO" id="GO:0004674">
    <property type="term" value="F:protein serine/threonine kinase activity"/>
    <property type="evidence" value="ECO:0007669"/>
    <property type="project" value="UniProtKB-KW"/>
</dbReference>
<sequence length="1132" mass="122964">MGCTSSKEVKEVQDSHKLKGVLMTQRRELDQSKRRESTLLHNLVHEEFRRNINEWLPPLRGALVPVAAAGRAPRSRELANFKYNRLCSVSPPPLLPPPPPLPPQAYDLQTGRQLHAGSFDAATHRSSAASPYGAGGPFGAGSVGAVRAVYDLQTGRPLGAGSFGTVRAVTHRTSGKEFALKTVEIKGLKDEAQFNLFMNELEVSLAAAAAVAAAASAVEAAVAVAAAAAGVWSAAGLPAVQHAGGLLPKLDHPSVARLQEVYHSPDYVFMVMDLYGGGDLVDRQRIRTEHDAAAVVRAIVDGIRYCHDHRIAHRDLKLENILYEHKGADAGIKIVDFGLGVAGADASMMRDIVGTWIYMSPEVLKGKHSPYATTRPRAPLRSAPTPSTAAAQRGAARGAFEPSSVAEGREKPRAEGSGKPTSVQLSDPASPCVAWQRKPQGATSRCATPRRARVSEMRRIGSAWAPFGGASITLRRLPASALHAARAVCPGLRRSRAPVPWRAAARAAHHETLCPRKTRRMWSIGVITYTLMVGRFPFMADSLQMLQHKIQFVPPDLDSPDWEVASNECKDFITKLLQKDPTRRMSAKEAQAHPWLNLKRSRTAMHFAPLGADVTARLKSFKDQSVLKRAAPAARGWSAAAVDCALCWGATRAPFVYSVIACRCFVKYASSPSRTRAFSRWAGARWQRVERCCSRLCDARSLFGSNRVALEIVARTLEPKQICYLEAEFRKADKEGTGELSLETFRQVMRESALLRDKDIDQIFKSLDVGCCGTIHFTDFMAAGLLRGIAAARRAEALRITSSMPCSAHSGAVAAGSSLRMQERAVLPCLKWHKLDERRLRLAFDRLDHDGSGYITLENLQFTVGSDLTDQQMREAIAEFDHDKDGKATAEFDLDKDGEARPVDTAAEFGRGKDGQIGFPEFCAGMRKSGADLGVLSTATITSRNLAAFVVWVIARGTAAVTLQLRCPMSRMVSTQTLQRLASGMDAGSDDELYAGGEQESEDMFDDEDAEATQRRHTDLQDQQEEWRRSAKSERDLHNGDAHRAGAPHHAKSNGVDPQLQAAATSIVARRATSETGKDLNHSLHGRRAAARARAAAAHSRPMSLNNLLPTIPDGSEAGTSVAAATFATNRV</sequence>
<dbReference type="SMART" id="SM00220">
    <property type="entry name" value="S_TKc"/>
    <property type="match status" value="1"/>
</dbReference>
<feature type="region of interest" description="Disordered" evidence="9">
    <location>
        <begin position="1000"/>
        <end position="1057"/>
    </location>
</feature>
<keyword evidence="5" id="KW-0418">Kinase</keyword>
<dbReference type="Gene3D" id="1.10.238.10">
    <property type="entry name" value="EF-hand"/>
    <property type="match status" value="1"/>
</dbReference>
<evidence type="ECO:0000313" key="12">
    <source>
        <dbReference type="EMBL" id="KAG5186003.1"/>
    </source>
</evidence>
<comment type="similarity">
    <text evidence="7">Belongs to the protein kinase superfamily. Ser/Thr protein kinase family. CDPK subfamily.</text>
</comment>
<keyword evidence="3" id="KW-0808">Transferase</keyword>
<proteinExistence type="inferred from homology"/>
<dbReference type="InterPro" id="IPR008271">
    <property type="entry name" value="Ser/Thr_kinase_AS"/>
</dbReference>
<evidence type="ECO:0000256" key="6">
    <source>
        <dbReference type="ARBA" id="ARBA00022840"/>
    </source>
</evidence>
<gene>
    <name evidence="12" type="ORF">JKP88DRAFT_310469</name>
</gene>
<dbReference type="InterPro" id="IPR050205">
    <property type="entry name" value="CDPK_Ser/Thr_kinases"/>
</dbReference>
<comment type="caution">
    <text evidence="12">The sequence shown here is derived from an EMBL/GenBank/DDBJ whole genome shotgun (WGS) entry which is preliminary data.</text>
</comment>
<dbReference type="Gene3D" id="1.10.510.10">
    <property type="entry name" value="Transferase(Phosphotransferase) domain 1"/>
    <property type="match status" value="2"/>
</dbReference>
<dbReference type="PROSITE" id="PS00107">
    <property type="entry name" value="PROTEIN_KINASE_ATP"/>
    <property type="match status" value="1"/>
</dbReference>
<dbReference type="OrthoDB" id="74764at2759"/>
<dbReference type="SUPFAM" id="SSF56112">
    <property type="entry name" value="Protein kinase-like (PK-like)"/>
    <property type="match status" value="2"/>
</dbReference>
<keyword evidence="13" id="KW-1185">Reference proteome</keyword>
<dbReference type="InterPro" id="IPR017441">
    <property type="entry name" value="Protein_kinase_ATP_BS"/>
</dbReference>
<dbReference type="PROSITE" id="PS00108">
    <property type="entry name" value="PROTEIN_KINASE_ST"/>
    <property type="match status" value="1"/>
</dbReference>
<comment type="cofactor">
    <cofactor evidence="1">
        <name>Mg(2+)</name>
        <dbReference type="ChEBI" id="CHEBI:18420"/>
    </cofactor>
</comment>
<name>A0A835ZBQ6_9STRA</name>
<dbReference type="Pfam" id="PF13499">
    <property type="entry name" value="EF-hand_7"/>
    <property type="match status" value="2"/>
</dbReference>
<evidence type="ECO:0000256" key="8">
    <source>
        <dbReference type="PROSITE-ProRule" id="PRU10141"/>
    </source>
</evidence>
<evidence type="ECO:0000313" key="13">
    <source>
        <dbReference type="Proteomes" id="UP000664859"/>
    </source>
</evidence>
<feature type="domain" description="EF-hand" evidence="11">
    <location>
        <begin position="835"/>
        <end position="870"/>
    </location>
</feature>
<keyword evidence="4 8" id="KW-0547">Nucleotide-binding</keyword>
<dbReference type="CDD" id="cd00051">
    <property type="entry name" value="EFh"/>
    <property type="match status" value="1"/>
</dbReference>
<feature type="compositionally biased region" description="Basic and acidic residues" evidence="9">
    <location>
        <begin position="1012"/>
        <end position="1044"/>
    </location>
</feature>
<dbReference type="InterPro" id="IPR011009">
    <property type="entry name" value="Kinase-like_dom_sf"/>
</dbReference>
<evidence type="ECO:0000256" key="2">
    <source>
        <dbReference type="ARBA" id="ARBA00022527"/>
    </source>
</evidence>
<evidence type="ECO:0000256" key="5">
    <source>
        <dbReference type="ARBA" id="ARBA00022777"/>
    </source>
</evidence>
<feature type="compositionally biased region" description="Low complexity" evidence="9">
    <location>
        <begin position="389"/>
        <end position="399"/>
    </location>
</feature>
<accession>A0A835ZBQ6</accession>
<protein>
    <submittedName>
        <fullName evidence="12">Uncharacterized protein</fullName>
    </submittedName>
</protein>
<feature type="region of interest" description="Disordered" evidence="9">
    <location>
        <begin position="368"/>
        <end position="450"/>
    </location>
</feature>
<feature type="compositionally biased region" description="Basic and acidic residues" evidence="9">
    <location>
        <begin position="407"/>
        <end position="416"/>
    </location>
</feature>
<feature type="compositionally biased region" description="Acidic residues" evidence="9">
    <location>
        <begin position="1000"/>
        <end position="1011"/>
    </location>
</feature>
<dbReference type="SMART" id="SM00054">
    <property type="entry name" value="EFh"/>
    <property type="match status" value="4"/>
</dbReference>
<organism evidence="12 13">
    <name type="scientific">Tribonema minus</name>
    <dbReference type="NCBI Taxonomy" id="303371"/>
    <lineage>
        <taxon>Eukaryota</taxon>
        <taxon>Sar</taxon>
        <taxon>Stramenopiles</taxon>
        <taxon>Ochrophyta</taxon>
        <taxon>PX clade</taxon>
        <taxon>Xanthophyceae</taxon>
        <taxon>Tribonematales</taxon>
        <taxon>Tribonemataceae</taxon>
        <taxon>Tribonema</taxon>
    </lineage>
</organism>
<evidence type="ECO:0000259" key="10">
    <source>
        <dbReference type="PROSITE" id="PS50011"/>
    </source>
</evidence>
<dbReference type="PANTHER" id="PTHR24349">
    <property type="entry name" value="SERINE/THREONINE-PROTEIN KINASE"/>
    <property type="match status" value="1"/>
</dbReference>
<evidence type="ECO:0000256" key="1">
    <source>
        <dbReference type="ARBA" id="ARBA00001946"/>
    </source>
</evidence>
<dbReference type="InterPro" id="IPR011992">
    <property type="entry name" value="EF-hand-dom_pair"/>
</dbReference>
<evidence type="ECO:0000256" key="4">
    <source>
        <dbReference type="ARBA" id="ARBA00022741"/>
    </source>
</evidence>
<reference evidence="12" key="1">
    <citation type="submission" date="2021-02" db="EMBL/GenBank/DDBJ databases">
        <title>First Annotated Genome of the Yellow-green Alga Tribonema minus.</title>
        <authorList>
            <person name="Mahan K.M."/>
        </authorList>
    </citation>
    <scope>NUCLEOTIDE SEQUENCE</scope>
    <source>
        <strain evidence="12">UTEX B ZZ1240</strain>
    </source>
</reference>
<evidence type="ECO:0000256" key="9">
    <source>
        <dbReference type="SAM" id="MobiDB-lite"/>
    </source>
</evidence>